<accession>A0A2A2L821</accession>
<dbReference type="Proteomes" id="UP000218231">
    <property type="component" value="Unassembled WGS sequence"/>
</dbReference>
<proteinExistence type="predicted"/>
<keyword evidence="3" id="KW-1185">Reference proteome</keyword>
<gene>
    <name evidence="2" type="ORF">WR25_07253</name>
</gene>
<organism evidence="2 3">
    <name type="scientific">Diploscapter pachys</name>
    <dbReference type="NCBI Taxonomy" id="2018661"/>
    <lineage>
        <taxon>Eukaryota</taxon>
        <taxon>Metazoa</taxon>
        <taxon>Ecdysozoa</taxon>
        <taxon>Nematoda</taxon>
        <taxon>Chromadorea</taxon>
        <taxon>Rhabditida</taxon>
        <taxon>Rhabditina</taxon>
        <taxon>Rhabditomorpha</taxon>
        <taxon>Rhabditoidea</taxon>
        <taxon>Rhabditidae</taxon>
        <taxon>Diploscapter</taxon>
    </lineage>
</organism>
<dbReference type="EMBL" id="LIAE01007070">
    <property type="protein sequence ID" value="PAV82304.1"/>
    <property type="molecule type" value="Genomic_DNA"/>
</dbReference>
<dbReference type="AlphaFoldDB" id="A0A2A2L821"/>
<evidence type="ECO:0000313" key="2">
    <source>
        <dbReference type="EMBL" id="PAV82304.1"/>
    </source>
</evidence>
<evidence type="ECO:0000313" key="3">
    <source>
        <dbReference type="Proteomes" id="UP000218231"/>
    </source>
</evidence>
<evidence type="ECO:0000256" key="1">
    <source>
        <dbReference type="SAM" id="MobiDB-lite"/>
    </source>
</evidence>
<sequence>MEAEERVQTGQLRVARKHPTKLIKQSVNGEVKLHREHGESREIGKQKRDEWTGTDLFSTESNEWRGTRSAAETDQWGSGRSAKSDEGGTCGTTETNEGRACRRGPLAEADDGGGLRSSAESDEWLCGSLAEPDQRHSRCVVRALVLESAVYPIICIWH</sequence>
<reference evidence="2 3" key="1">
    <citation type="journal article" date="2017" name="Curr. Biol.">
        <title>Genome architecture and evolution of a unichromosomal asexual nematode.</title>
        <authorList>
            <person name="Fradin H."/>
            <person name="Zegar C."/>
            <person name="Gutwein M."/>
            <person name="Lucas J."/>
            <person name="Kovtun M."/>
            <person name="Corcoran D."/>
            <person name="Baugh L.R."/>
            <person name="Kiontke K."/>
            <person name="Gunsalus K."/>
            <person name="Fitch D.H."/>
            <person name="Piano F."/>
        </authorList>
    </citation>
    <scope>NUCLEOTIDE SEQUENCE [LARGE SCALE GENOMIC DNA]</scope>
    <source>
        <strain evidence="2">PF1309</strain>
    </source>
</reference>
<feature type="region of interest" description="Disordered" evidence="1">
    <location>
        <begin position="1"/>
        <end position="117"/>
    </location>
</feature>
<comment type="caution">
    <text evidence="2">The sequence shown here is derived from an EMBL/GenBank/DDBJ whole genome shotgun (WGS) entry which is preliminary data.</text>
</comment>
<feature type="compositionally biased region" description="Basic and acidic residues" evidence="1">
    <location>
        <begin position="31"/>
        <end position="51"/>
    </location>
</feature>
<name>A0A2A2L821_9BILA</name>
<protein>
    <submittedName>
        <fullName evidence="2">Uncharacterized protein</fullName>
    </submittedName>
</protein>